<dbReference type="AlphaFoldDB" id="A0A6J7HYY6"/>
<comment type="similarity">
    <text evidence="1">Belongs to the PyrK family.</text>
</comment>
<dbReference type="InterPro" id="IPR050353">
    <property type="entry name" value="PyrK_electron_transfer"/>
</dbReference>
<gene>
    <name evidence="12" type="ORF">UFOPK3674_00708</name>
</gene>
<evidence type="ECO:0000313" key="12">
    <source>
        <dbReference type="EMBL" id="CAB4923688.1"/>
    </source>
</evidence>
<dbReference type="GO" id="GO:0051537">
    <property type="term" value="F:2 iron, 2 sulfur cluster binding"/>
    <property type="evidence" value="ECO:0007669"/>
    <property type="project" value="UniProtKB-KW"/>
</dbReference>
<dbReference type="PANTHER" id="PTHR43513">
    <property type="entry name" value="DIHYDROOROTATE DEHYDROGENASE B (NAD(+)), ELECTRON TRANSFER SUBUNIT"/>
    <property type="match status" value="1"/>
</dbReference>
<keyword evidence="8" id="KW-0408">Iron</keyword>
<evidence type="ECO:0000259" key="11">
    <source>
        <dbReference type="Pfam" id="PF10418"/>
    </source>
</evidence>
<keyword evidence="2" id="KW-0813">Transport</keyword>
<feature type="domain" description="Dihydroorotate dehydrogenase electron transfer subunit iron-sulphur cluster binding" evidence="11">
    <location>
        <begin position="225"/>
        <end position="262"/>
    </location>
</feature>
<evidence type="ECO:0000256" key="2">
    <source>
        <dbReference type="ARBA" id="ARBA00022448"/>
    </source>
</evidence>
<dbReference type="PIRSF" id="PIRSF006816">
    <property type="entry name" value="Cyc3_hyd_g"/>
    <property type="match status" value="1"/>
</dbReference>
<dbReference type="CDD" id="cd06218">
    <property type="entry name" value="DHOD_e_trans"/>
    <property type="match status" value="1"/>
</dbReference>
<keyword evidence="3" id="KW-0285">Flavoprotein</keyword>
<proteinExistence type="inferred from homology"/>
<keyword evidence="6" id="KW-0274">FAD</keyword>
<evidence type="ECO:0000256" key="4">
    <source>
        <dbReference type="ARBA" id="ARBA00022714"/>
    </source>
</evidence>
<keyword evidence="4" id="KW-0001">2Fe-2S</keyword>
<dbReference type="Gene3D" id="2.10.240.10">
    <property type="entry name" value="Dihydroorotate dehydrogenase, electron transfer subunit"/>
    <property type="match status" value="1"/>
</dbReference>
<organism evidence="12">
    <name type="scientific">freshwater metagenome</name>
    <dbReference type="NCBI Taxonomy" id="449393"/>
    <lineage>
        <taxon>unclassified sequences</taxon>
        <taxon>metagenomes</taxon>
        <taxon>ecological metagenomes</taxon>
    </lineage>
</organism>
<reference evidence="12" key="1">
    <citation type="submission" date="2020-05" db="EMBL/GenBank/DDBJ databases">
        <authorList>
            <person name="Chiriac C."/>
            <person name="Salcher M."/>
            <person name="Ghai R."/>
            <person name="Kavagutti S V."/>
        </authorList>
    </citation>
    <scope>NUCLEOTIDE SEQUENCE</scope>
</reference>
<dbReference type="EMBL" id="CAFBMX010000003">
    <property type="protein sequence ID" value="CAB4923688.1"/>
    <property type="molecule type" value="Genomic_DNA"/>
</dbReference>
<evidence type="ECO:0000256" key="8">
    <source>
        <dbReference type="ARBA" id="ARBA00023004"/>
    </source>
</evidence>
<dbReference type="Pfam" id="PF10418">
    <property type="entry name" value="DHODB_Fe-S_bind"/>
    <property type="match status" value="1"/>
</dbReference>
<dbReference type="SUPFAM" id="SSF52343">
    <property type="entry name" value="Ferredoxin reductase-like, C-terminal NADP-linked domain"/>
    <property type="match status" value="1"/>
</dbReference>
<sequence>MTWTAASAPLGRRRITVSDRRTYGAYGVLVLADTNGPDPQPGQFYMLAAVERWGGGADERPFLPRALSVLRAEPGRAHFMLEDVGPGTDRLLELAVGDDVWLLGPLGQGFQPPEEGRRAILCGGGVGTAPLAILEDALRAAGTASVALLGFRDAPHAQGAALLGDPRVATDDGSVGHHGRVTELLSAELDADPHAVVYSCGPPPMLEAVRAICEARGVPAQLALESGMACGFGACYGCVVPTRDGSYIRVCVDGPVVDADRLDTALVAGAGH</sequence>
<dbReference type="InterPro" id="IPR017938">
    <property type="entry name" value="Riboflavin_synthase-like_b-brl"/>
</dbReference>
<dbReference type="Gene3D" id="2.40.30.10">
    <property type="entry name" value="Translation factors"/>
    <property type="match status" value="1"/>
</dbReference>
<dbReference type="SUPFAM" id="SSF63380">
    <property type="entry name" value="Riboflavin synthase domain-like"/>
    <property type="match status" value="1"/>
</dbReference>
<evidence type="ECO:0000256" key="10">
    <source>
        <dbReference type="ARBA" id="ARBA00034078"/>
    </source>
</evidence>
<evidence type="ECO:0000256" key="7">
    <source>
        <dbReference type="ARBA" id="ARBA00022982"/>
    </source>
</evidence>
<dbReference type="Gene3D" id="3.40.50.80">
    <property type="entry name" value="Nucleotide-binding domain of ferredoxin-NADP reductase (FNR) module"/>
    <property type="match status" value="1"/>
</dbReference>
<evidence type="ECO:0000256" key="5">
    <source>
        <dbReference type="ARBA" id="ARBA00022723"/>
    </source>
</evidence>
<dbReference type="InterPro" id="IPR037117">
    <property type="entry name" value="Dihydroorotate_DH_ele_sf"/>
</dbReference>
<dbReference type="GO" id="GO:0046872">
    <property type="term" value="F:metal ion binding"/>
    <property type="evidence" value="ECO:0007669"/>
    <property type="project" value="UniProtKB-KW"/>
</dbReference>
<name>A0A6J7HYY6_9ZZZZ</name>
<dbReference type="InterPro" id="IPR019480">
    <property type="entry name" value="Dihydroorotate_DH_Fe-S-bd"/>
</dbReference>
<evidence type="ECO:0000256" key="6">
    <source>
        <dbReference type="ARBA" id="ARBA00022827"/>
    </source>
</evidence>
<keyword evidence="9" id="KW-0411">Iron-sulfur</keyword>
<protein>
    <submittedName>
        <fullName evidence="12">Unannotated protein</fullName>
    </submittedName>
</protein>
<dbReference type="GO" id="GO:0050660">
    <property type="term" value="F:flavin adenine dinucleotide binding"/>
    <property type="evidence" value="ECO:0007669"/>
    <property type="project" value="InterPro"/>
</dbReference>
<dbReference type="InterPro" id="IPR039261">
    <property type="entry name" value="FNR_nucleotide-bd"/>
</dbReference>
<accession>A0A6J7HYY6</accession>
<comment type="cofactor">
    <cofactor evidence="10">
        <name>[2Fe-2S] cluster</name>
        <dbReference type="ChEBI" id="CHEBI:190135"/>
    </cofactor>
</comment>
<keyword evidence="7" id="KW-0249">Electron transport</keyword>
<keyword evidence="5" id="KW-0479">Metal-binding</keyword>
<dbReference type="PANTHER" id="PTHR43513:SF3">
    <property type="entry name" value="DIHYDROOROTATE DEHYDROGENASE B (NAD(+)), ELECTRON TRANSFER SUBUNIT-RELATED"/>
    <property type="match status" value="1"/>
</dbReference>
<evidence type="ECO:0000256" key="1">
    <source>
        <dbReference type="ARBA" id="ARBA00006422"/>
    </source>
</evidence>
<evidence type="ECO:0000256" key="9">
    <source>
        <dbReference type="ARBA" id="ARBA00023014"/>
    </source>
</evidence>
<dbReference type="InterPro" id="IPR012165">
    <property type="entry name" value="Cyt_c3_hydrogenase_gsu"/>
</dbReference>
<dbReference type="GO" id="GO:0006221">
    <property type="term" value="P:pyrimidine nucleotide biosynthetic process"/>
    <property type="evidence" value="ECO:0007669"/>
    <property type="project" value="InterPro"/>
</dbReference>
<evidence type="ECO:0000256" key="3">
    <source>
        <dbReference type="ARBA" id="ARBA00022630"/>
    </source>
</evidence>